<keyword evidence="2" id="KW-1185">Reference proteome</keyword>
<dbReference type="Proteomes" id="UP000449846">
    <property type="component" value="Unassembled WGS sequence"/>
</dbReference>
<evidence type="ECO:0000313" key="2">
    <source>
        <dbReference type="Proteomes" id="UP000449846"/>
    </source>
</evidence>
<dbReference type="EMBL" id="WMIG01000013">
    <property type="protein sequence ID" value="MTH61122.1"/>
    <property type="molecule type" value="Genomic_DNA"/>
</dbReference>
<gene>
    <name evidence="1" type="ORF">GL300_18085</name>
</gene>
<organism evidence="1 2">
    <name type="scientific">Paracoccus litorisediminis</name>
    <dbReference type="NCBI Taxonomy" id="2006130"/>
    <lineage>
        <taxon>Bacteria</taxon>
        <taxon>Pseudomonadati</taxon>
        <taxon>Pseudomonadota</taxon>
        <taxon>Alphaproteobacteria</taxon>
        <taxon>Rhodobacterales</taxon>
        <taxon>Paracoccaceae</taxon>
        <taxon>Paracoccus</taxon>
    </lineage>
</organism>
<proteinExistence type="predicted"/>
<protein>
    <submittedName>
        <fullName evidence="1">Uncharacterized protein</fullName>
    </submittedName>
</protein>
<sequence>MTQVATIALTPDVLAALKAANINVDVQVAEPHPADEDQKFHLEMFDIGLDRMERVAGFAEDMAGQACRAAEALRNYADRTVEARQFFLSGDVETATSIMEGLNDHVCALIGTTNAHYLDWLNEEDDEDRSHMLLGRAVLGLGDISSDVLKEVLDAVPAAEPVEQPEPAVQPVDDCTCGLCGPTPIGFVVVRRAS</sequence>
<comment type="caution">
    <text evidence="1">The sequence shown here is derived from an EMBL/GenBank/DDBJ whole genome shotgun (WGS) entry which is preliminary data.</text>
</comment>
<dbReference type="AlphaFoldDB" id="A0A844HUD5"/>
<evidence type="ECO:0000313" key="1">
    <source>
        <dbReference type="EMBL" id="MTH61122.1"/>
    </source>
</evidence>
<reference evidence="1 2" key="1">
    <citation type="submission" date="2019-11" db="EMBL/GenBank/DDBJ databases">
        <authorList>
            <person name="Dong K."/>
        </authorList>
    </citation>
    <scope>NUCLEOTIDE SEQUENCE [LARGE SCALE GENOMIC DNA]</scope>
    <source>
        <strain evidence="1 2">NBRC 112902</strain>
    </source>
</reference>
<accession>A0A844HUD5</accession>
<dbReference type="RefSeq" id="WP_155041064.1">
    <property type="nucleotide sequence ID" value="NZ_WMIG01000013.1"/>
</dbReference>
<name>A0A844HUD5_9RHOB</name>